<evidence type="ECO:0000256" key="1">
    <source>
        <dbReference type="SAM" id="Phobius"/>
    </source>
</evidence>
<comment type="caution">
    <text evidence="2">The sequence shown here is derived from an EMBL/GenBank/DDBJ whole genome shotgun (WGS) entry which is preliminary data.</text>
</comment>
<dbReference type="Proteomes" id="UP001632037">
    <property type="component" value="Unassembled WGS sequence"/>
</dbReference>
<sequence length="88" mass="9832">MSTMTTFAAVNSTLFHLLLLGGLELGFLATYLVLISYQLENSGLYQVAFVLWSQRVLLQAKFMSPTLMILGFPLEHYANGIIYKLRAG</sequence>
<organism evidence="2 3">
    <name type="scientific">Phytophthora oleae</name>
    <dbReference type="NCBI Taxonomy" id="2107226"/>
    <lineage>
        <taxon>Eukaryota</taxon>
        <taxon>Sar</taxon>
        <taxon>Stramenopiles</taxon>
        <taxon>Oomycota</taxon>
        <taxon>Peronosporomycetes</taxon>
        <taxon>Peronosporales</taxon>
        <taxon>Peronosporaceae</taxon>
        <taxon>Phytophthora</taxon>
    </lineage>
</organism>
<keyword evidence="1" id="KW-1133">Transmembrane helix</keyword>
<keyword evidence="1" id="KW-0472">Membrane</keyword>
<evidence type="ECO:0000313" key="3">
    <source>
        <dbReference type="Proteomes" id="UP001632037"/>
    </source>
</evidence>
<dbReference type="EMBL" id="JBIMZQ010000047">
    <property type="protein sequence ID" value="KAL3659370.1"/>
    <property type="molecule type" value="Genomic_DNA"/>
</dbReference>
<gene>
    <name evidence="2" type="ORF">V7S43_015641</name>
</gene>
<name>A0ABD3EXV4_9STRA</name>
<protein>
    <submittedName>
        <fullName evidence="2">Uncharacterized protein</fullName>
    </submittedName>
</protein>
<feature type="transmembrane region" description="Helical" evidence="1">
    <location>
        <begin position="14"/>
        <end position="34"/>
    </location>
</feature>
<evidence type="ECO:0000313" key="2">
    <source>
        <dbReference type="EMBL" id="KAL3659370.1"/>
    </source>
</evidence>
<keyword evidence="1" id="KW-0812">Transmembrane</keyword>
<keyword evidence="3" id="KW-1185">Reference proteome</keyword>
<reference evidence="2 3" key="1">
    <citation type="submission" date="2024-09" db="EMBL/GenBank/DDBJ databases">
        <title>Genome sequencing and assembly of Phytophthora oleae, isolate VK10A, causative agent of rot of olive drupes.</title>
        <authorList>
            <person name="Conti Taguali S."/>
            <person name="Riolo M."/>
            <person name="La Spada F."/>
            <person name="Cacciola S.O."/>
            <person name="Dionisio G."/>
        </authorList>
    </citation>
    <scope>NUCLEOTIDE SEQUENCE [LARGE SCALE GENOMIC DNA]</scope>
    <source>
        <strain evidence="2 3">VK10A</strain>
    </source>
</reference>
<dbReference type="AlphaFoldDB" id="A0ABD3EXV4"/>
<accession>A0ABD3EXV4</accession>
<proteinExistence type="predicted"/>